<dbReference type="InterPro" id="IPR053231">
    <property type="entry name" value="GPCR_LN-TM7"/>
</dbReference>
<dbReference type="CDD" id="cd15039">
    <property type="entry name" value="7tmB3_Methuselah-like"/>
    <property type="match status" value="1"/>
</dbReference>
<keyword evidence="4 5" id="KW-0472">Membrane</keyword>
<gene>
    <name evidence="9" type="primary">LOC106464254</name>
</gene>
<proteinExistence type="predicted"/>
<feature type="transmembrane region" description="Helical" evidence="5">
    <location>
        <begin position="781"/>
        <end position="810"/>
    </location>
</feature>
<evidence type="ECO:0000256" key="3">
    <source>
        <dbReference type="ARBA" id="ARBA00022989"/>
    </source>
</evidence>
<feature type="transmembrane region" description="Helical" evidence="5">
    <location>
        <begin position="831"/>
        <end position="852"/>
    </location>
</feature>
<evidence type="ECO:0000313" key="9">
    <source>
        <dbReference type="RefSeq" id="XP_013779835.2"/>
    </source>
</evidence>
<keyword evidence="8" id="KW-1185">Reference proteome</keyword>
<dbReference type="Proteomes" id="UP000694941">
    <property type="component" value="Unplaced"/>
</dbReference>
<evidence type="ECO:0000256" key="5">
    <source>
        <dbReference type="SAM" id="Phobius"/>
    </source>
</evidence>
<feature type="chain" id="PRO_5046258821" evidence="6">
    <location>
        <begin position="27"/>
        <end position="921"/>
    </location>
</feature>
<dbReference type="RefSeq" id="XP_013779835.2">
    <property type="nucleotide sequence ID" value="XM_013924381.2"/>
</dbReference>
<evidence type="ECO:0000256" key="1">
    <source>
        <dbReference type="ARBA" id="ARBA00004141"/>
    </source>
</evidence>
<evidence type="ECO:0000256" key="4">
    <source>
        <dbReference type="ARBA" id="ARBA00023136"/>
    </source>
</evidence>
<organism evidence="8 9">
    <name type="scientific">Limulus polyphemus</name>
    <name type="common">Atlantic horseshoe crab</name>
    <dbReference type="NCBI Taxonomy" id="6850"/>
    <lineage>
        <taxon>Eukaryota</taxon>
        <taxon>Metazoa</taxon>
        <taxon>Ecdysozoa</taxon>
        <taxon>Arthropoda</taxon>
        <taxon>Chelicerata</taxon>
        <taxon>Merostomata</taxon>
        <taxon>Xiphosura</taxon>
        <taxon>Limulidae</taxon>
        <taxon>Limulus</taxon>
    </lineage>
</organism>
<feature type="domain" description="G-protein coupled receptors family 2 profile 2" evidence="7">
    <location>
        <begin position="630"/>
        <end position="882"/>
    </location>
</feature>
<accession>A0ABM1BDK9</accession>
<keyword evidence="6" id="KW-0732">Signal</keyword>
<dbReference type="InterPro" id="IPR000832">
    <property type="entry name" value="GPCR_2_secretin-like"/>
</dbReference>
<dbReference type="PROSITE" id="PS50261">
    <property type="entry name" value="G_PROTEIN_RECEP_F2_4"/>
    <property type="match status" value="1"/>
</dbReference>
<feature type="transmembrane region" description="Helical" evidence="5">
    <location>
        <begin position="696"/>
        <end position="719"/>
    </location>
</feature>
<evidence type="ECO:0000313" key="8">
    <source>
        <dbReference type="Proteomes" id="UP000694941"/>
    </source>
</evidence>
<dbReference type="PANTHER" id="PTHR45902:SF1">
    <property type="entry name" value="LATROPHILIN RECEPTOR-LIKE PROTEIN A"/>
    <property type="match status" value="1"/>
</dbReference>
<evidence type="ECO:0000256" key="2">
    <source>
        <dbReference type="ARBA" id="ARBA00022692"/>
    </source>
</evidence>
<feature type="signal peptide" evidence="6">
    <location>
        <begin position="1"/>
        <end position="26"/>
    </location>
</feature>
<keyword evidence="2 5" id="KW-0812">Transmembrane</keyword>
<comment type="subcellular location">
    <subcellularLocation>
        <location evidence="1">Membrane</location>
        <topology evidence="1">Multi-pass membrane protein</topology>
    </subcellularLocation>
</comment>
<feature type="transmembrane region" description="Helical" evidence="5">
    <location>
        <begin position="631"/>
        <end position="653"/>
    </location>
</feature>
<feature type="transmembrane region" description="Helical" evidence="5">
    <location>
        <begin position="858"/>
        <end position="879"/>
    </location>
</feature>
<keyword evidence="3 5" id="KW-1133">Transmembrane helix</keyword>
<dbReference type="Pfam" id="PF00002">
    <property type="entry name" value="7tm_2"/>
    <property type="match status" value="1"/>
</dbReference>
<evidence type="ECO:0000259" key="7">
    <source>
        <dbReference type="PROSITE" id="PS50261"/>
    </source>
</evidence>
<reference evidence="9" key="1">
    <citation type="submission" date="2025-08" db="UniProtKB">
        <authorList>
            <consortium name="RefSeq"/>
        </authorList>
    </citation>
    <scope>IDENTIFICATION</scope>
    <source>
        <tissue evidence="9">Muscle</tissue>
    </source>
</reference>
<dbReference type="InterPro" id="IPR017981">
    <property type="entry name" value="GPCR_2-like_7TM"/>
</dbReference>
<name>A0ABM1BDK9_LIMPO</name>
<dbReference type="GeneID" id="106464254"/>
<sequence>MNIMTEFLEIFRTLFIANLLIHHVKCFEGQHISTVQTALYENETLFPQLMVPTIQFGEDNLNETVSSVETVNALQTTKQDTDFSKLASEFSNINVSTVTDQSVNKSIMLFRNRLEKTDLTTNITITERIGNIIQEDSINLKNESDFVANNSYLARVPKRNVIKIVLSTVTPSNEPNKNQTPSSEIEMVTIPQPGRPHYLPLFPFISHVPSLPGFYSFTAISTEMVQLNVSHPSQLECSSAHYYCSFPNRHLKEGIFNCSCRKDCSDYGDCCWDAPVQTLREEQRGVSCVSMMDKYRTYKTYYMMTRCSSKWKDVEIRLLCESSSQQSPDEFLKIPVTSLEFGITYKNIYCAVCNEDTNITIWESHLINCSLETFNNMTSDERHRCAHAISLPPLLSDDALKVLKSCDNTVISNCLNWWLLQQDDGLSKTTKIHERCLSYYAPVKVSVKGIRMVYKNKYCAFCNGINVEHLSCTSTELMKTTKTEGVLLPSYSLLMDIDFVHGGNVIGRKERCPRLHVYDPWKNICRNVFCGRLFQNVNGVCLQKSKSDRNNKLKLGPHSGSVGWLNSTIHSNCSKIAVSDDAFIVSDNNTVTLLPTKKRLEVGEYEPVTSKSILICIFKRNYIFKFDETHGYLTVVCISISLVCLFGKISSYFFMSEGKKLPARIVLFLSISLFFAQSLFLFGIHKTEFQVACSFVGIAMHYFFLASFFWVNVLAFDIWKTFSSLKLVKSNYAKNQFLKYCAYGWLTPLFIVVIALLFNLAKTGPLYPGYGDGICWISNRVALLVFFATPLGLLLISNLTCFIFTAIKINQTDKTTRLAYENTGKKDRVRFILYIKLALIMGLTWVFGFFAAYANSDILWYSFIIFNGLQGAFIFLALTQLRIPKRMIRLQMPFRFSRSQDVNGKQVSFQSKSSATQSSKL</sequence>
<protein>
    <submittedName>
        <fullName evidence="9">Uncharacterized protein LOC106464254</fullName>
    </submittedName>
</protein>
<feature type="transmembrane region" description="Helical" evidence="5">
    <location>
        <begin position="740"/>
        <end position="761"/>
    </location>
</feature>
<dbReference type="PANTHER" id="PTHR45902">
    <property type="entry name" value="LATROPHILIN RECEPTOR-LIKE PROTEIN A"/>
    <property type="match status" value="1"/>
</dbReference>
<evidence type="ECO:0000256" key="6">
    <source>
        <dbReference type="SAM" id="SignalP"/>
    </source>
</evidence>
<dbReference type="Gene3D" id="1.20.1070.10">
    <property type="entry name" value="Rhodopsin 7-helix transmembrane proteins"/>
    <property type="match status" value="1"/>
</dbReference>
<feature type="transmembrane region" description="Helical" evidence="5">
    <location>
        <begin position="665"/>
        <end position="684"/>
    </location>
</feature>